<keyword evidence="3" id="KW-1185">Reference proteome</keyword>
<feature type="transmembrane region" description="Helical" evidence="1">
    <location>
        <begin position="71"/>
        <end position="94"/>
    </location>
</feature>
<keyword evidence="1" id="KW-1133">Transmembrane helix</keyword>
<dbReference type="Proteomes" id="UP001156831">
    <property type="component" value="Unassembled WGS sequence"/>
</dbReference>
<dbReference type="RefSeq" id="WP_280599967.1">
    <property type="nucleotide sequence ID" value="NZ_JARXRN010000017.1"/>
</dbReference>
<evidence type="ECO:0000313" key="2">
    <source>
        <dbReference type="EMBL" id="MDH5829660.1"/>
    </source>
</evidence>
<evidence type="ECO:0008006" key="4">
    <source>
        <dbReference type="Google" id="ProtNLM"/>
    </source>
</evidence>
<name>A0ABT6JG52_9GAMM</name>
<dbReference type="EMBL" id="JARXRN010000017">
    <property type="protein sequence ID" value="MDH5829660.1"/>
    <property type="molecule type" value="Genomic_DNA"/>
</dbReference>
<sequence>MDNLATALFFAGFFVLMASYAIRVWLYIAIRSDRVATPLLSDTFVTTFQDLLWIGLYRRRNQIDPQFKSRIAAYFWLTILTVVLWMAAGLAYWLSA</sequence>
<organism evidence="2 3">
    <name type="scientific">Luteimonas rhizosphaericola</name>
    <dbReference type="NCBI Taxonomy" id="3042024"/>
    <lineage>
        <taxon>Bacteria</taxon>
        <taxon>Pseudomonadati</taxon>
        <taxon>Pseudomonadota</taxon>
        <taxon>Gammaproteobacteria</taxon>
        <taxon>Lysobacterales</taxon>
        <taxon>Lysobacteraceae</taxon>
        <taxon>Luteimonas</taxon>
    </lineage>
</organism>
<reference evidence="2 3" key="1">
    <citation type="submission" date="2023-04" db="EMBL/GenBank/DDBJ databases">
        <title>Luteimonas sp. M1R5S18.</title>
        <authorList>
            <person name="Sun J.-Q."/>
        </authorList>
    </citation>
    <scope>NUCLEOTIDE SEQUENCE [LARGE SCALE GENOMIC DNA]</scope>
    <source>
        <strain evidence="2 3">M1R5S18</strain>
    </source>
</reference>
<keyword evidence="1" id="KW-0472">Membrane</keyword>
<proteinExistence type="predicted"/>
<evidence type="ECO:0000313" key="3">
    <source>
        <dbReference type="Proteomes" id="UP001156831"/>
    </source>
</evidence>
<accession>A0ABT6JG52</accession>
<protein>
    <recommendedName>
        <fullName evidence="4">YggT family protein</fullName>
    </recommendedName>
</protein>
<keyword evidence="1" id="KW-0812">Transmembrane</keyword>
<evidence type="ECO:0000256" key="1">
    <source>
        <dbReference type="SAM" id="Phobius"/>
    </source>
</evidence>
<comment type="caution">
    <text evidence="2">The sequence shown here is derived from an EMBL/GenBank/DDBJ whole genome shotgun (WGS) entry which is preliminary data.</text>
</comment>
<gene>
    <name evidence="2" type="ORF">QFW80_03880</name>
</gene>